<name>A0A7W8DQU6_9BACT</name>
<dbReference type="PANTHER" id="PTHR10075">
    <property type="entry name" value="BASIGIN RELATED"/>
    <property type="match status" value="1"/>
</dbReference>
<keyword evidence="5" id="KW-1185">Reference proteome</keyword>
<keyword evidence="2" id="KW-0732">Signal</keyword>
<dbReference type="InterPro" id="IPR003599">
    <property type="entry name" value="Ig_sub"/>
</dbReference>
<evidence type="ECO:0000256" key="1">
    <source>
        <dbReference type="ARBA" id="ARBA00023319"/>
    </source>
</evidence>
<accession>A0A7W8DQU6</accession>
<dbReference type="Proteomes" id="UP000534294">
    <property type="component" value="Unassembled WGS sequence"/>
</dbReference>
<dbReference type="RefSeq" id="WP_184210040.1">
    <property type="nucleotide sequence ID" value="NZ_JACHIF010000006.1"/>
</dbReference>
<proteinExistence type="predicted"/>
<comment type="caution">
    <text evidence="4">The sequence shown here is derived from an EMBL/GenBank/DDBJ whole genome shotgun (WGS) entry which is preliminary data.</text>
</comment>
<dbReference type="SUPFAM" id="SSF48726">
    <property type="entry name" value="Immunoglobulin"/>
    <property type="match status" value="3"/>
</dbReference>
<evidence type="ECO:0000259" key="3">
    <source>
        <dbReference type="PROSITE" id="PS50835"/>
    </source>
</evidence>
<protein>
    <submittedName>
        <fullName evidence="4">PKD repeat protein</fullName>
    </submittedName>
</protein>
<dbReference type="InterPro" id="IPR015919">
    <property type="entry name" value="Cadherin-like_sf"/>
</dbReference>
<feature type="domain" description="Ig-like" evidence="3">
    <location>
        <begin position="191"/>
        <end position="271"/>
    </location>
</feature>
<organism evidence="4 5">
    <name type="scientific">Prosthecobacter dejongeii</name>
    <dbReference type="NCBI Taxonomy" id="48465"/>
    <lineage>
        <taxon>Bacteria</taxon>
        <taxon>Pseudomonadati</taxon>
        <taxon>Verrucomicrobiota</taxon>
        <taxon>Verrucomicrobiia</taxon>
        <taxon>Verrucomicrobiales</taxon>
        <taxon>Verrucomicrobiaceae</taxon>
        <taxon>Prosthecobacter</taxon>
    </lineage>
</organism>
<feature type="domain" description="Ig-like" evidence="3">
    <location>
        <begin position="359"/>
        <end position="449"/>
    </location>
</feature>
<evidence type="ECO:0000256" key="2">
    <source>
        <dbReference type="SAM" id="SignalP"/>
    </source>
</evidence>
<gene>
    <name evidence="4" type="ORF">HNQ64_003118</name>
</gene>
<reference evidence="4 5" key="1">
    <citation type="submission" date="2020-08" db="EMBL/GenBank/DDBJ databases">
        <title>Genomic Encyclopedia of Type Strains, Phase IV (KMG-IV): sequencing the most valuable type-strain genomes for metagenomic binning, comparative biology and taxonomic classification.</title>
        <authorList>
            <person name="Goeker M."/>
        </authorList>
    </citation>
    <scope>NUCLEOTIDE SEQUENCE [LARGE SCALE GENOMIC DNA]</scope>
    <source>
        <strain evidence="4 5">DSM 12251</strain>
    </source>
</reference>
<dbReference type="InterPro" id="IPR036179">
    <property type="entry name" value="Ig-like_dom_sf"/>
</dbReference>
<dbReference type="SMART" id="SM00409">
    <property type="entry name" value="IG"/>
    <property type="match status" value="3"/>
</dbReference>
<dbReference type="AlphaFoldDB" id="A0A7W8DQU6"/>
<sequence>MKKIFLSALLALGTLGSGQAANLYSSNLGNGVSLDGNLAGIASGTVRFGVFPDNYDFAANVSDFTALDAAFIQVASFSGDLSVNAINGFYQQAISYDSSISYEGTSYASGIAGKKVYIWILNSVNPEEVTQQLIASSNQTWAAADAVVADTFASPDSGVAGLTFHVGSAGGADIGAGAASHVLGGAQTAVTEVTLAVAPAGVVNAGTAVTFTATTDGSPVKTFKWRKNGVIIPNQSASSLVLATSVAQDTGVYDVLVSNNLATDVPSNTVSLTVNTPKPTILTQPLSTVLAVGDTLELNTEAVATGNLQFQWKKGANIAGATTKELVLPNMSLAQAGAYTVSVTNAPGAGTGTVTSAKAEVVVVDKTPAVVASAVGGNVSLTTLTAGKVQSFQWFKVGDINALQNGTKYSGVTTKTLLVRSVQEADSGDYFCVITSGTDSENSGIRTLNVFTQAPELDAAAVALMPDAEIGSTYFFSVPVLGGAVKAPLTYAARGLPAGLKIDAKTGLISGRPTKAAQNISVTLTVTNRAGTDTETVVINVNASPELAGLAGSYVGPIDRNTDSGLPGAELGGRFELTVSTLGALTGKLYLGAVTLPVKGFLELNDDVPYASFAVARTGGLTPLLVGFEIEGDNLVNGFISDTENDVNFDGYRNVFSTKLNPADDYKGLYNFAIGFEEGNANIGEASVPQGAGFGSFTVAADGKLSIKGKTADGEAFTTSSFVSPTGDVFLFQTLYKTVTKGSIHGRLIIDSTNDNLIEGTATQNRPFDISAKQRTYAAGFSITDPAEAYVILGGLYVAPVSPLVLLNKAANTNVELSLTGGADASAAEALVTLQAANKILVGTNTAKTKLAINAKTGLITGSFALTDKRAGKFEGVVIPEGSNLIGLGYYILPEATPTITTSKILSGLMSLDVPAAPPALD</sequence>
<dbReference type="GO" id="GO:0016020">
    <property type="term" value="C:membrane"/>
    <property type="evidence" value="ECO:0007669"/>
    <property type="project" value="InterPro"/>
</dbReference>
<evidence type="ECO:0000313" key="4">
    <source>
        <dbReference type="EMBL" id="MBB5038853.1"/>
    </source>
</evidence>
<dbReference type="SMART" id="SM00408">
    <property type="entry name" value="IGc2"/>
    <property type="match status" value="3"/>
</dbReference>
<dbReference type="InterPro" id="IPR007110">
    <property type="entry name" value="Ig-like_dom"/>
</dbReference>
<dbReference type="InterPro" id="IPR013151">
    <property type="entry name" value="Immunoglobulin_dom"/>
</dbReference>
<feature type="chain" id="PRO_5030736066" evidence="2">
    <location>
        <begin position="21"/>
        <end position="922"/>
    </location>
</feature>
<dbReference type="Pfam" id="PF00047">
    <property type="entry name" value="ig"/>
    <property type="match status" value="1"/>
</dbReference>
<dbReference type="Pfam" id="PF05345">
    <property type="entry name" value="He_PIG"/>
    <property type="match status" value="1"/>
</dbReference>
<dbReference type="SUPFAM" id="SSF49313">
    <property type="entry name" value="Cadherin-like"/>
    <property type="match status" value="1"/>
</dbReference>
<dbReference type="PROSITE" id="PS50835">
    <property type="entry name" value="IG_LIKE"/>
    <property type="match status" value="2"/>
</dbReference>
<feature type="signal peptide" evidence="2">
    <location>
        <begin position="1"/>
        <end position="20"/>
    </location>
</feature>
<evidence type="ECO:0000313" key="5">
    <source>
        <dbReference type="Proteomes" id="UP000534294"/>
    </source>
</evidence>
<keyword evidence="1" id="KW-0393">Immunoglobulin domain</keyword>
<dbReference type="PANTHER" id="PTHR10075:SF14">
    <property type="entry name" value="CELL ADHESION MOLECULE DSCAM2-RELATED"/>
    <property type="match status" value="1"/>
</dbReference>
<dbReference type="Gene3D" id="2.60.40.10">
    <property type="entry name" value="Immunoglobulins"/>
    <property type="match status" value="4"/>
</dbReference>
<dbReference type="EMBL" id="JACHIF010000006">
    <property type="protein sequence ID" value="MBB5038853.1"/>
    <property type="molecule type" value="Genomic_DNA"/>
</dbReference>
<dbReference type="InterPro" id="IPR013783">
    <property type="entry name" value="Ig-like_fold"/>
</dbReference>
<dbReference type="InterPro" id="IPR003598">
    <property type="entry name" value="Ig_sub2"/>
</dbReference>
<dbReference type="GO" id="GO:0005509">
    <property type="term" value="F:calcium ion binding"/>
    <property type="evidence" value="ECO:0007669"/>
    <property type="project" value="InterPro"/>
</dbReference>